<dbReference type="InterPro" id="IPR036390">
    <property type="entry name" value="WH_DNA-bd_sf"/>
</dbReference>
<keyword evidence="4" id="KW-0804">Transcription</keyword>
<evidence type="ECO:0000313" key="6">
    <source>
        <dbReference type="EMBL" id="WIY47229.1"/>
    </source>
</evidence>
<dbReference type="InterPro" id="IPR005119">
    <property type="entry name" value="LysR_subst-bd"/>
</dbReference>
<dbReference type="Gene3D" id="3.40.190.10">
    <property type="entry name" value="Periplasmic binding protein-like II"/>
    <property type="match status" value="2"/>
</dbReference>
<dbReference type="InterPro" id="IPR000847">
    <property type="entry name" value="LysR_HTH_N"/>
</dbReference>
<comment type="similarity">
    <text evidence="1">Belongs to the LysR transcriptional regulatory family.</text>
</comment>
<dbReference type="PANTHER" id="PTHR30346">
    <property type="entry name" value="TRANSCRIPTIONAL DUAL REGULATOR HCAR-RELATED"/>
    <property type="match status" value="1"/>
</dbReference>
<keyword evidence="2" id="KW-0805">Transcription regulation</keyword>
<dbReference type="EMBL" id="CP127363">
    <property type="protein sequence ID" value="WIY47229.1"/>
    <property type="molecule type" value="Genomic_DNA"/>
</dbReference>
<dbReference type="PANTHER" id="PTHR30346:SF0">
    <property type="entry name" value="HCA OPERON TRANSCRIPTIONAL ACTIVATOR HCAR"/>
    <property type="match status" value="1"/>
</dbReference>
<evidence type="ECO:0000256" key="3">
    <source>
        <dbReference type="ARBA" id="ARBA00023125"/>
    </source>
</evidence>
<evidence type="ECO:0000256" key="2">
    <source>
        <dbReference type="ARBA" id="ARBA00023015"/>
    </source>
</evidence>
<evidence type="ECO:0000256" key="4">
    <source>
        <dbReference type="ARBA" id="ARBA00023163"/>
    </source>
</evidence>
<feature type="domain" description="HTH lysR-type" evidence="5">
    <location>
        <begin position="1"/>
        <end position="58"/>
    </location>
</feature>
<sequence length="307" mass="33117">MELRHLRYFAVLADELHFGRAAARLNMSQPPLSVAIRQLEERVGAQLFERTPKEVRLTPAGRALKASARRVLAQAEEALSEARGVAAGLAGRLRIGFVGAMLYRGLPQALGVFQQRHPGVRVSLQELNSGEQIGELLHDRLDLGFVHTSRMPATLQQRLLVTEPFLCCLPAGHRLARRKVIDLRDLAGEPFVLFARAVSPDYHARILSICASAGFQPEIGHEVRHWLAVVSLVSQGLGVALVPQAMEHSRLPGAVFRPVGPAVAQSEAYAVWPAAPENPLVGDLMAILLAGGPAGSSGRREHGGSAP</sequence>
<dbReference type="SUPFAM" id="SSF53850">
    <property type="entry name" value="Periplasmic binding protein-like II"/>
    <property type="match status" value="1"/>
</dbReference>
<dbReference type="PRINTS" id="PR00039">
    <property type="entry name" value="HTHLYSR"/>
</dbReference>
<reference evidence="6 7" key="1">
    <citation type="submission" date="2023-06" db="EMBL/GenBank/DDBJ databases">
        <authorList>
            <person name="Ham H."/>
            <person name="Park D.S."/>
        </authorList>
    </citation>
    <scope>NUCLEOTIDE SEQUENCE [LARGE SCALE GENOMIC DNA]</scope>
    <source>
        <strain evidence="6 7">KACC 17005</strain>
    </source>
</reference>
<dbReference type="Proteomes" id="UP001242732">
    <property type="component" value="Chromosome"/>
</dbReference>
<accession>A0ABY9AKE5</accession>
<evidence type="ECO:0000259" key="5">
    <source>
        <dbReference type="PROSITE" id="PS50931"/>
    </source>
</evidence>
<dbReference type="SUPFAM" id="SSF46785">
    <property type="entry name" value="Winged helix' DNA-binding domain"/>
    <property type="match status" value="1"/>
</dbReference>
<organism evidence="6 7">
    <name type="scientific">Paracidovorax citrulli</name>
    <name type="common">Acidovorax citrulli</name>
    <dbReference type="NCBI Taxonomy" id="80869"/>
    <lineage>
        <taxon>Bacteria</taxon>
        <taxon>Pseudomonadati</taxon>
        <taxon>Pseudomonadota</taxon>
        <taxon>Betaproteobacteria</taxon>
        <taxon>Burkholderiales</taxon>
        <taxon>Comamonadaceae</taxon>
        <taxon>Paracidovorax</taxon>
    </lineage>
</organism>
<proteinExistence type="inferred from homology"/>
<keyword evidence="7" id="KW-1185">Reference proteome</keyword>
<dbReference type="InterPro" id="IPR036388">
    <property type="entry name" value="WH-like_DNA-bd_sf"/>
</dbReference>
<dbReference type="Gene3D" id="1.10.10.10">
    <property type="entry name" value="Winged helix-like DNA-binding domain superfamily/Winged helix DNA-binding domain"/>
    <property type="match status" value="1"/>
</dbReference>
<dbReference type="PROSITE" id="PS50931">
    <property type="entry name" value="HTH_LYSR"/>
    <property type="match status" value="1"/>
</dbReference>
<protein>
    <submittedName>
        <fullName evidence="6">LysR family transcriptional regulator</fullName>
    </submittedName>
</protein>
<dbReference type="Pfam" id="PF03466">
    <property type="entry name" value="LysR_substrate"/>
    <property type="match status" value="1"/>
</dbReference>
<dbReference type="RefSeq" id="WP_011794972.1">
    <property type="nucleotide sequence ID" value="NZ_CP023687.1"/>
</dbReference>
<gene>
    <name evidence="6" type="ORF">QRO08_15455</name>
</gene>
<name>A0ABY9AKE5_PARCI</name>
<evidence type="ECO:0000313" key="7">
    <source>
        <dbReference type="Proteomes" id="UP001242732"/>
    </source>
</evidence>
<dbReference type="Pfam" id="PF00126">
    <property type="entry name" value="HTH_1"/>
    <property type="match status" value="1"/>
</dbReference>
<keyword evidence="3" id="KW-0238">DNA-binding</keyword>
<evidence type="ECO:0000256" key="1">
    <source>
        <dbReference type="ARBA" id="ARBA00009437"/>
    </source>
</evidence>